<evidence type="ECO:0000313" key="2">
    <source>
        <dbReference type="EMBL" id="PIW91455.1"/>
    </source>
</evidence>
<accession>A0A2H9N1I6</accession>
<reference evidence="3" key="1">
    <citation type="submission" date="2017-09" db="EMBL/GenBank/DDBJ databases">
        <title>Depth-based differentiation of microbial function through sediment-hosted aquifers and enrichment of novel symbionts in the deep terrestrial subsurface.</title>
        <authorList>
            <person name="Probst A.J."/>
            <person name="Ladd B."/>
            <person name="Jarett J.K."/>
            <person name="Geller-Mcgrath D.E."/>
            <person name="Sieber C.M.K."/>
            <person name="Emerson J.B."/>
            <person name="Anantharaman K."/>
            <person name="Thomas B.C."/>
            <person name="Malmstrom R."/>
            <person name="Stieglmeier M."/>
            <person name="Klingl A."/>
            <person name="Woyke T."/>
            <person name="Ryan C.M."/>
            <person name="Banfield J.F."/>
        </authorList>
    </citation>
    <scope>NUCLEOTIDE SEQUENCE [LARGE SCALE GENOMIC DNA]</scope>
</reference>
<dbReference type="EMBL" id="PFHJ01000017">
    <property type="protein sequence ID" value="PIW91455.1"/>
    <property type="molecule type" value="Genomic_DNA"/>
</dbReference>
<dbReference type="Proteomes" id="UP000236840">
    <property type="component" value="Unassembled WGS sequence"/>
</dbReference>
<gene>
    <name evidence="2" type="ORF">COZ90_00715</name>
</gene>
<name>A0A2H9N1I6_9BACT</name>
<dbReference type="AlphaFoldDB" id="A0A2H9N1I6"/>
<sequence>MKVSSGPTFFLKKDYYPPSHPPTRWAPRCPTEVPYRRVAGGSRSPKKKYKVIARSGPYNP</sequence>
<feature type="region of interest" description="Disordered" evidence="1">
    <location>
        <begin position="36"/>
        <end position="60"/>
    </location>
</feature>
<evidence type="ECO:0000256" key="1">
    <source>
        <dbReference type="SAM" id="MobiDB-lite"/>
    </source>
</evidence>
<organism evidence="2 3">
    <name type="scientific">Candidatus Nealsonbacteria bacterium CG_4_8_14_3_um_filter_37_36</name>
    <dbReference type="NCBI Taxonomy" id="1974688"/>
    <lineage>
        <taxon>Bacteria</taxon>
        <taxon>Candidatus Nealsoniibacteriota</taxon>
    </lineage>
</organism>
<comment type="caution">
    <text evidence="2">The sequence shown here is derived from an EMBL/GenBank/DDBJ whole genome shotgun (WGS) entry which is preliminary data.</text>
</comment>
<protein>
    <submittedName>
        <fullName evidence="2">Uncharacterized protein</fullName>
    </submittedName>
</protein>
<proteinExistence type="predicted"/>
<evidence type="ECO:0000313" key="3">
    <source>
        <dbReference type="Proteomes" id="UP000236840"/>
    </source>
</evidence>